<feature type="compositionally biased region" description="Basic and acidic residues" evidence="1">
    <location>
        <begin position="49"/>
        <end position="62"/>
    </location>
</feature>
<sequence>MSDEESNGGTVEKLSNRYEKVMNVSERRMMDMSDGSESDVRSNVSSSSRAERRRVLLDRAENSRSSLTSKQEKWAEADLIQDKNSDEFHRAQIAQGLGDSVIYHENANRVGRSGRDVDRRNGEKGETESFWRAQRMDAEVISHTEEARQDLVMIMKIQLGTGRMWKGLTMSTTLGKIKLSF</sequence>
<comment type="caution">
    <text evidence="2">The sequence shown here is derived from an EMBL/GenBank/DDBJ whole genome shotgun (WGS) entry which is preliminary data.</text>
</comment>
<feature type="compositionally biased region" description="Basic and acidic residues" evidence="1">
    <location>
        <begin position="14"/>
        <end position="31"/>
    </location>
</feature>
<feature type="region of interest" description="Disordered" evidence="1">
    <location>
        <begin position="1"/>
        <end position="71"/>
    </location>
</feature>
<organism evidence="2">
    <name type="scientific">Sesamum angustifolium</name>
    <dbReference type="NCBI Taxonomy" id="2727405"/>
    <lineage>
        <taxon>Eukaryota</taxon>
        <taxon>Viridiplantae</taxon>
        <taxon>Streptophyta</taxon>
        <taxon>Embryophyta</taxon>
        <taxon>Tracheophyta</taxon>
        <taxon>Spermatophyta</taxon>
        <taxon>Magnoliopsida</taxon>
        <taxon>eudicotyledons</taxon>
        <taxon>Gunneridae</taxon>
        <taxon>Pentapetalae</taxon>
        <taxon>asterids</taxon>
        <taxon>lamiids</taxon>
        <taxon>Lamiales</taxon>
        <taxon>Pedaliaceae</taxon>
        <taxon>Sesamum</taxon>
    </lineage>
</organism>
<accession>A0AAW2RIW2</accession>
<dbReference type="AlphaFoldDB" id="A0AAW2RIW2"/>
<protein>
    <submittedName>
        <fullName evidence="2">Uncharacterized protein</fullName>
    </submittedName>
</protein>
<dbReference type="EMBL" id="JACGWK010000001">
    <property type="protein sequence ID" value="KAL0379421.1"/>
    <property type="molecule type" value="Genomic_DNA"/>
</dbReference>
<gene>
    <name evidence="2" type="ORF">Sangu_0006400</name>
</gene>
<evidence type="ECO:0000313" key="2">
    <source>
        <dbReference type="EMBL" id="KAL0379421.1"/>
    </source>
</evidence>
<name>A0AAW2RIW2_9LAMI</name>
<proteinExistence type="predicted"/>
<reference evidence="2" key="1">
    <citation type="submission" date="2020-06" db="EMBL/GenBank/DDBJ databases">
        <authorList>
            <person name="Li T."/>
            <person name="Hu X."/>
            <person name="Zhang T."/>
            <person name="Song X."/>
            <person name="Zhang H."/>
            <person name="Dai N."/>
            <person name="Sheng W."/>
            <person name="Hou X."/>
            <person name="Wei L."/>
        </authorList>
    </citation>
    <scope>NUCLEOTIDE SEQUENCE</scope>
    <source>
        <strain evidence="2">G01</strain>
        <tissue evidence="2">Leaf</tissue>
    </source>
</reference>
<evidence type="ECO:0000256" key="1">
    <source>
        <dbReference type="SAM" id="MobiDB-lite"/>
    </source>
</evidence>
<reference evidence="2" key="2">
    <citation type="journal article" date="2024" name="Plant">
        <title>Genomic evolution and insights into agronomic trait innovations of Sesamum species.</title>
        <authorList>
            <person name="Miao H."/>
            <person name="Wang L."/>
            <person name="Qu L."/>
            <person name="Liu H."/>
            <person name="Sun Y."/>
            <person name="Le M."/>
            <person name="Wang Q."/>
            <person name="Wei S."/>
            <person name="Zheng Y."/>
            <person name="Lin W."/>
            <person name="Duan Y."/>
            <person name="Cao H."/>
            <person name="Xiong S."/>
            <person name="Wang X."/>
            <person name="Wei L."/>
            <person name="Li C."/>
            <person name="Ma Q."/>
            <person name="Ju M."/>
            <person name="Zhao R."/>
            <person name="Li G."/>
            <person name="Mu C."/>
            <person name="Tian Q."/>
            <person name="Mei H."/>
            <person name="Zhang T."/>
            <person name="Gao T."/>
            <person name="Zhang H."/>
        </authorList>
    </citation>
    <scope>NUCLEOTIDE SEQUENCE</scope>
    <source>
        <strain evidence="2">G01</strain>
    </source>
</reference>